<dbReference type="InterPro" id="IPR011611">
    <property type="entry name" value="PfkB_dom"/>
</dbReference>
<evidence type="ECO:0000313" key="10">
    <source>
        <dbReference type="Proteomes" id="UP000055014"/>
    </source>
</evidence>
<dbReference type="AlphaFoldDB" id="A0A101I572"/>
<dbReference type="Proteomes" id="UP000264215">
    <property type="component" value="Unassembled WGS sequence"/>
</dbReference>
<dbReference type="InterPro" id="IPR002139">
    <property type="entry name" value="Ribo/fructo_kinase"/>
</dbReference>
<dbReference type="PANTHER" id="PTHR10584">
    <property type="entry name" value="SUGAR KINASE"/>
    <property type="match status" value="1"/>
</dbReference>
<reference evidence="6 11" key="3">
    <citation type="journal article" date="2018" name="Nat. Biotechnol.">
        <title>A standardized bacterial taxonomy based on genome phylogeny substantially revises the tree of life.</title>
        <authorList>
            <person name="Parks D.H."/>
            <person name="Chuvochina M."/>
            <person name="Waite D.W."/>
            <person name="Rinke C."/>
            <person name="Skarshewski A."/>
            <person name="Chaumeil P.A."/>
            <person name="Hugenholtz P."/>
        </authorList>
    </citation>
    <scope>NUCLEOTIDE SEQUENCE [LARGE SCALE GENOMIC DNA]</scope>
    <source>
        <strain evidence="6">UBA9905</strain>
    </source>
</reference>
<dbReference type="GO" id="GO:0006796">
    <property type="term" value="P:phosphate-containing compound metabolic process"/>
    <property type="evidence" value="ECO:0007669"/>
    <property type="project" value="UniProtKB-ARBA"/>
</dbReference>
<comment type="caution">
    <text evidence="8">The sequence shown here is derived from an EMBL/GenBank/DDBJ whole genome shotgun (WGS) entry which is preliminary data.</text>
</comment>
<reference evidence="9 10" key="2">
    <citation type="journal article" date="2015" name="MBio">
        <title>Genome-Resolved Metagenomic Analysis Reveals Roles for Candidate Phyla and Other Microbial Community Members in Biogeochemical Transformations in Oil Reservoirs.</title>
        <authorList>
            <person name="Hu P."/>
            <person name="Tom L."/>
            <person name="Singh A."/>
            <person name="Thomas B.C."/>
            <person name="Baker B.J."/>
            <person name="Piceno Y.M."/>
            <person name="Andersen G.L."/>
            <person name="Banfield J.F."/>
        </authorList>
    </citation>
    <scope>NUCLEOTIDE SEQUENCE [LARGE SCALE GENOMIC DNA]</scope>
</reference>
<dbReference type="SUPFAM" id="SSF53613">
    <property type="entry name" value="Ribokinase-like"/>
    <property type="match status" value="1"/>
</dbReference>
<dbReference type="PANTHER" id="PTHR10584:SF166">
    <property type="entry name" value="RIBOKINASE"/>
    <property type="match status" value="1"/>
</dbReference>
<evidence type="ECO:0000256" key="2">
    <source>
        <dbReference type="ARBA" id="ARBA00022679"/>
    </source>
</evidence>
<reference evidence="8" key="1">
    <citation type="journal article" date="2015" name="MBio">
        <title>Genome-resolved metagenomic analysis reveals roles for candidate phyla and other microbial community members in biogeochemical transformations in oil reservoirs.</title>
        <authorList>
            <person name="Hu P."/>
            <person name="Tom L."/>
            <person name="Singh A."/>
            <person name="Thomas B.C."/>
            <person name="Baker B.J."/>
            <person name="Piceno Y.M."/>
            <person name="Andersen G.L."/>
            <person name="Banfield J.F."/>
        </authorList>
    </citation>
    <scope>NUCLEOTIDE SEQUENCE [LARGE SCALE GENOMIC DNA]</scope>
    <source>
        <strain evidence="7">46_47</strain>
        <strain evidence="8">46_70</strain>
    </source>
</reference>
<accession>A0A101I572</accession>
<comment type="similarity">
    <text evidence="1 4">Belongs to the carbohydrate kinase PfkB family.</text>
</comment>
<organism evidence="8 10">
    <name type="scientific">Mesotoga infera</name>
    <dbReference type="NCBI Taxonomy" id="1236046"/>
    <lineage>
        <taxon>Bacteria</taxon>
        <taxon>Thermotogati</taxon>
        <taxon>Thermotogota</taxon>
        <taxon>Thermotogae</taxon>
        <taxon>Kosmotogales</taxon>
        <taxon>Kosmotogaceae</taxon>
        <taxon>Mesotoga</taxon>
    </lineage>
</organism>
<dbReference type="EMBL" id="LGGH01000131">
    <property type="protein sequence ID" value="KUK67079.1"/>
    <property type="molecule type" value="Genomic_DNA"/>
</dbReference>
<dbReference type="InterPro" id="IPR002173">
    <property type="entry name" value="Carboh/pur_kinase_PfkB_CS"/>
</dbReference>
<dbReference type="PROSITE" id="PS00584">
    <property type="entry name" value="PFKB_KINASES_2"/>
    <property type="match status" value="1"/>
</dbReference>
<evidence type="ECO:0000313" key="9">
    <source>
        <dbReference type="Proteomes" id="UP000054260"/>
    </source>
</evidence>
<evidence type="ECO:0000256" key="1">
    <source>
        <dbReference type="ARBA" id="ARBA00010688"/>
    </source>
</evidence>
<gene>
    <name evidence="6" type="ORF">DIT26_02440</name>
    <name evidence="7" type="ORF">XD86_0908</name>
    <name evidence="8" type="ORF">XE02_1165</name>
</gene>
<evidence type="ECO:0000313" key="11">
    <source>
        <dbReference type="Proteomes" id="UP000264215"/>
    </source>
</evidence>
<dbReference type="Proteomes" id="UP000054260">
    <property type="component" value="Unassembled WGS sequence"/>
</dbReference>
<dbReference type="Gene3D" id="3.40.1190.20">
    <property type="match status" value="1"/>
</dbReference>
<keyword evidence="3 4" id="KW-0418">Kinase</keyword>
<name>A0A101I572_9BACT</name>
<evidence type="ECO:0000256" key="3">
    <source>
        <dbReference type="ARBA" id="ARBA00022777"/>
    </source>
</evidence>
<dbReference type="PRINTS" id="PR00990">
    <property type="entry name" value="RIBOKINASE"/>
</dbReference>
<dbReference type="InterPro" id="IPR029056">
    <property type="entry name" value="Ribokinase-like"/>
</dbReference>
<evidence type="ECO:0000313" key="7">
    <source>
        <dbReference type="EMBL" id="KUK67079.1"/>
    </source>
</evidence>
<feature type="domain" description="Carbohydrate kinase PfkB" evidence="5">
    <location>
        <begin position="2"/>
        <end position="261"/>
    </location>
</feature>
<evidence type="ECO:0000256" key="4">
    <source>
        <dbReference type="RuleBase" id="RU003704"/>
    </source>
</evidence>
<evidence type="ECO:0000259" key="5">
    <source>
        <dbReference type="Pfam" id="PF00294"/>
    </source>
</evidence>
<evidence type="ECO:0000313" key="6">
    <source>
        <dbReference type="EMBL" id="HCO69435.1"/>
    </source>
</evidence>
<dbReference type="GO" id="GO:0016301">
    <property type="term" value="F:kinase activity"/>
    <property type="evidence" value="ECO:0007669"/>
    <property type="project" value="UniProtKB-KW"/>
</dbReference>
<protein>
    <submittedName>
        <fullName evidence="6">Carbohydrate kinase</fullName>
    </submittedName>
    <submittedName>
        <fullName evidence="8">Sugar kinase, ribokinase</fullName>
    </submittedName>
</protein>
<dbReference type="EMBL" id="LGGW01000118">
    <property type="protein sequence ID" value="KUK89132.1"/>
    <property type="molecule type" value="Genomic_DNA"/>
</dbReference>
<dbReference type="PATRIC" id="fig|1236046.5.peg.995"/>
<keyword evidence="2 4" id="KW-0808">Transferase</keyword>
<sequence>MKISVVGNVNIDLSAFIRESVNSEENRIREMMFSIGGSAANTAIMLNRLRKNVCLQGAVGTDQFGGMAIEALKREGVNTEHLSKLEGKTGFCFSAVSADGQRHLFTYRGVNEADYSIDKSSDFYHFGGIGPDKIERLFKNLRSPRFSYNPGGIVTFERGPQVAEIAARSEILFVNESEWHHLERFMTVRPLIVVTLGAEGSRIENGPLVDAFEVKVIDTTGAGDAFNAGFLHGYLAQREVSNCLQIGNLLAALVVSRPGASPTFFYNDVQNLARRYNVQLP</sequence>
<dbReference type="Pfam" id="PF00294">
    <property type="entry name" value="PfkB"/>
    <property type="match status" value="1"/>
</dbReference>
<dbReference type="Proteomes" id="UP000055014">
    <property type="component" value="Unassembled WGS sequence"/>
</dbReference>
<dbReference type="EMBL" id="DQBS01000060">
    <property type="protein sequence ID" value="HCO69435.1"/>
    <property type="molecule type" value="Genomic_DNA"/>
</dbReference>
<proteinExistence type="inferred from homology"/>
<evidence type="ECO:0000313" key="8">
    <source>
        <dbReference type="EMBL" id="KUK89132.1"/>
    </source>
</evidence>